<proteinExistence type="predicted"/>
<dbReference type="SMART" id="SM00448">
    <property type="entry name" value="REC"/>
    <property type="match status" value="1"/>
</dbReference>
<dbReference type="SUPFAM" id="SSF52172">
    <property type="entry name" value="CheY-like"/>
    <property type="match status" value="1"/>
</dbReference>
<evidence type="ECO:0000313" key="3">
    <source>
        <dbReference type="EMBL" id="GAG23040.1"/>
    </source>
</evidence>
<accession>X0VXL9</accession>
<dbReference type="PROSITE" id="PS50110">
    <property type="entry name" value="RESPONSE_REGULATORY"/>
    <property type="match status" value="1"/>
</dbReference>
<dbReference type="Pfam" id="PF00072">
    <property type="entry name" value="Response_reg"/>
    <property type="match status" value="1"/>
</dbReference>
<name>X0VXL9_9ZZZZ</name>
<dbReference type="PANTHER" id="PTHR44591:SF3">
    <property type="entry name" value="RESPONSE REGULATORY DOMAIN-CONTAINING PROTEIN"/>
    <property type="match status" value="1"/>
</dbReference>
<keyword evidence="1" id="KW-0597">Phosphoprotein</keyword>
<comment type="caution">
    <text evidence="3">The sequence shown here is derived from an EMBL/GenBank/DDBJ whole genome shotgun (WGS) entry which is preliminary data.</text>
</comment>
<sequence>MPTRKARILAIDEQLYFRSFVEGLLGEEGYEVHTASGGPDALEMLGRDGPFDVAVMDLALPDSDGISMIGRLRERCETLRVIITSSVGDVRSVAAA</sequence>
<dbReference type="InterPro" id="IPR050595">
    <property type="entry name" value="Bact_response_regulator"/>
</dbReference>
<gene>
    <name evidence="3" type="ORF">S01H1_49533</name>
</gene>
<protein>
    <recommendedName>
        <fullName evidence="2">Response regulatory domain-containing protein</fullName>
    </recommendedName>
</protein>
<dbReference type="InterPro" id="IPR001789">
    <property type="entry name" value="Sig_transdc_resp-reg_receiver"/>
</dbReference>
<dbReference type="EMBL" id="BARS01031872">
    <property type="protein sequence ID" value="GAG23040.1"/>
    <property type="molecule type" value="Genomic_DNA"/>
</dbReference>
<dbReference type="GO" id="GO:0000160">
    <property type="term" value="P:phosphorelay signal transduction system"/>
    <property type="evidence" value="ECO:0007669"/>
    <property type="project" value="InterPro"/>
</dbReference>
<feature type="domain" description="Response regulatory" evidence="2">
    <location>
        <begin position="7"/>
        <end position="96"/>
    </location>
</feature>
<dbReference type="CDD" id="cd00156">
    <property type="entry name" value="REC"/>
    <property type="match status" value="1"/>
</dbReference>
<dbReference type="InterPro" id="IPR011006">
    <property type="entry name" value="CheY-like_superfamily"/>
</dbReference>
<organism evidence="3">
    <name type="scientific">marine sediment metagenome</name>
    <dbReference type="NCBI Taxonomy" id="412755"/>
    <lineage>
        <taxon>unclassified sequences</taxon>
        <taxon>metagenomes</taxon>
        <taxon>ecological metagenomes</taxon>
    </lineage>
</organism>
<evidence type="ECO:0000259" key="2">
    <source>
        <dbReference type="PROSITE" id="PS50110"/>
    </source>
</evidence>
<reference evidence="3" key="1">
    <citation type="journal article" date="2014" name="Front. Microbiol.">
        <title>High frequency of phylogenetically diverse reductive dehalogenase-homologous genes in deep subseafloor sedimentary metagenomes.</title>
        <authorList>
            <person name="Kawai M."/>
            <person name="Futagami T."/>
            <person name="Toyoda A."/>
            <person name="Takaki Y."/>
            <person name="Nishi S."/>
            <person name="Hori S."/>
            <person name="Arai W."/>
            <person name="Tsubouchi T."/>
            <person name="Morono Y."/>
            <person name="Uchiyama I."/>
            <person name="Ito T."/>
            <person name="Fujiyama A."/>
            <person name="Inagaki F."/>
            <person name="Takami H."/>
        </authorList>
    </citation>
    <scope>NUCLEOTIDE SEQUENCE</scope>
    <source>
        <strain evidence="3">Expedition CK06-06</strain>
    </source>
</reference>
<evidence type="ECO:0000256" key="1">
    <source>
        <dbReference type="ARBA" id="ARBA00022553"/>
    </source>
</evidence>
<feature type="non-terminal residue" evidence="3">
    <location>
        <position position="96"/>
    </location>
</feature>
<dbReference type="AlphaFoldDB" id="X0VXL9"/>
<dbReference type="Gene3D" id="3.40.50.2300">
    <property type="match status" value="1"/>
</dbReference>
<dbReference type="PANTHER" id="PTHR44591">
    <property type="entry name" value="STRESS RESPONSE REGULATOR PROTEIN 1"/>
    <property type="match status" value="1"/>
</dbReference>